<evidence type="ECO:0000313" key="5">
    <source>
        <dbReference type="EMBL" id="GGI08689.1"/>
    </source>
</evidence>
<dbReference type="InterPro" id="IPR017871">
    <property type="entry name" value="ABC_transporter-like_CS"/>
</dbReference>
<dbReference type="Gene3D" id="2.40.50.140">
    <property type="entry name" value="Nucleic acid-binding proteins"/>
    <property type="match status" value="1"/>
</dbReference>
<evidence type="ECO:0000256" key="3">
    <source>
        <dbReference type="ARBA" id="ARBA00022840"/>
    </source>
</evidence>
<dbReference type="InterPro" id="IPR047641">
    <property type="entry name" value="ABC_transpr_MalK/UgpC-like"/>
</dbReference>
<dbReference type="SUPFAM" id="SSF50331">
    <property type="entry name" value="MOP-like"/>
    <property type="match status" value="1"/>
</dbReference>
<keyword evidence="1" id="KW-0813">Transport</keyword>
<evidence type="ECO:0000313" key="6">
    <source>
        <dbReference type="Proteomes" id="UP000650511"/>
    </source>
</evidence>
<dbReference type="FunFam" id="3.40.50.300:FF:000042">
    <property type="entry name" value="Maltose/maltodextrin ABC transporter, ATP-binding protein"/>
    <property type="match status" value="1"/>
</dbReference>
<protein>
    <submittedName>
        <fullName evidence="5">ABC transporter ATP-binding protein</fullName>
    </submittedName>
</protein>
<dbReference type="InterPro" id="IPR003439">
    <property type="entry name" value="ABC_transporter-like_ATP-bd"/>
</dbReference>
<dbReference type="InterPro" id="IPR027417">
    <property type="entry name" value="P-loop_NTPase"/>
</dbReference>
<evidence type="ECO:0000256" key="2">
    <source>
        <dbReference type="ARBA" id="ARBA00022741"/>
    </source>
</evidence>
<dbReference type="EMBL" id="BMHA01000012">
    <property type="protein sequence ID" value="GGI08689.1"/>
    <property type="molecule type" value="Genomic_DNA"/>
</dbReference>
<dbReference type="InterPro" id="IPR012340">
    <property type="entry name" value="NA-bd_OB-fold"/>
</dbReference>
<reference evidence="5" key="1">
    <citation type="journal article" date="2014" name="Int. J. Syst. Evol. Microbiol.">
        <title>Complete genome sequence of Corynebacterium casei LMG S-19264T (=DSM 44701T), isolated from a smear-ripened cheese.</title>
        <authorList>
            <consortium name="US DOE Joint Genome Institute (JGI-PGF)"/>
            <person name="Walter F."/>
            <person name="Albersmeier A."/>
            <person name="Kalinowski J."/>
            <person name="Ruckert C."/>
        </authorList>
    </citation>
    <scope>NUCLEOTIDE SEQUENCE</scope>
    <source>
        <strain evidence="5">CGMCC 1.14988</strain>
    </source>
</reference>
<dbReference type="InterPro" id="IPR003593">
    <property type="entry name" value="AAA+_ATPase"/>
</dbReference>
<keyword evidence="6" id="KW-1185">Reference proteome</keyword>
<dbReference type="Pfam" id="PF08402">
    <property type="entry name" value="TOBE_2"/>
    <property type="match status" value="1"/>
</dbReference>
<dbReference type="PANTHER" id="PTHR43875:SF1">
    <property type="entry name" value="OSMOPROTECTIVE COMPOUNDS UPTAKE ATP-BINDING PROTEIN GGTA"/>
    <property type="match status" value="1"/>
</dbReference>
<sequence length="375" mass="39955">MEATLQQQATAKSARGSSLVVRDLVVRYGEVEAVSGISFAAEPGDFITLLGPSGCGKSTTLRCIAGLETPSGGTIAIDGRTVAGPGVEVPPERRGINMVFQSYAIWPHMSVFDNVAYGLRGRGANPRLVRERTLEALELVGLPHLENRFGTELSGGQQQRVAVARAVVTRPGVILFDEPLSNLDAGLRERMREELLELQRQVGLTALYVTHDQTEAMSMSDRVVLMNHGVIEQADPPRQLYRRPASMFAASFVGNANLVRGRLTDLGSGAGRLATASGDIAVVGELEHTAAGEGDAVAVFRPENVVVGDAAEAMENRWIGQVVQAAYLGPRTDVTFEVAGQPIRAVLHPEEPVEPGDRVTVGVAASHVHFVPAEG</sequence>
<dbReference type="SUPFAM" id="SSF52540">
    <property type="entry name" value="P-loop containing nucleoside triphosphate hydrolases"/>
    <property type="match status" value="1"/>
</dbReference>
<gene>
    <name evidence="5" type="ORF">GCM10011354_30350</name>
</gene>
<comment type="caution">
    <text evidence="5">The sequence shown here is derived from an EMBL/GenBank/DDBJ whole genome shotgun (WGS) entry which is preliminary data.</text>
</comment>
<reference evidence="5" key="2">
    <citation type="submission" date="2020-09" db="EMBL/GenBank/DDBJ databases">
        <authorList>
            <person name="Sun Q."/>
            <person name="Zhou Y."/>
        </authorList>
    </citation>
    <scope>NUCLEOTIDE SEQUENCE</scope>
    <source>
        <strain evidence="5">CGMCC 1.14988</strain>
    </source>
</reference>
<dbReference type="PROSITE" id="PS00211">
    <property type="entry name" value="ABC_TRANSPORTER_1"/>
    <property type="match status" value="1"/>
</dbReference>
<name>A0A8J3ACK7_9ACTN</name>
<dbReference type="SMART" id="SM00382">
    <property type="entry name" value="AAA"/>
    <property type="match status" value="1"/>
</dbReference>
<accession>A0A8J3ACK7</accession>
<keyword evidence="2" id="KW-0547">Nucleotide-binding</keyword>
<dbReference type="GO" id="GO:0005524">
    <property type="term" value="F:ATP binding"/>
    <property type="evidence" value="ECO:0007669"/>
    <property type="project" value="UniProtKB-KW"/>
</dbReference>
<dbReference type="Pfam" id="PF00005">
    <property type="entry name" value="ABC_tran"/>
    <property type="match status" value="1"/>
</dbReference>
<evidence type="ECO:0000256" key="1">
    <source>
        <dbReference type="ARBA" id="ARBA00022448"/>
    </source>
</evidence>
<dbReference type="GO" id="GO:0055052">
    <property type="term" value="C:ATP-binding cassette (ABC) transporter complex, substrate-binding subunit-containing"/>
    <property type="evidence" value="ECO:0007669"/>
    <property type="project" value="TreeGrafter"/>
</dbReference>
<dbReference type="PROSITE" id="PS50893">
    <property type="entry name" value="ABC_TRANSPORTER_2"/>
    <property type="match status" value="1"/>
</dbReference>
<dbReference type="Proteomes" id="UP000650511">
    <property type="component" value="Unassembled WGS sequence"/>
</dbReference>
<dbReference type="AlphaFoldDB" id="A0A8J3ACK7"/>
<keyword evidence="3 5" id="KW-0067">ATP-binding</keyword>
<dbReference type="GO" id="GO:0016887">
    <property type="term" value="F:ATP hydrolysis activity"/>
    <property type="evidence" value="ECO:0007669"/>
    <property type="project" value="InterPro"/>
</dbReference>
<proteinExistence type="predicted"/>
<dbReference type="GO" id="GO:0140359">
    <property type="term" value="F:ABC-type transporter activity"/>
    <property type="evidence" value="ECO:0007669"/>
    <property type="project" value="UniProtKB-ARBA"/>
</dbReference>
<evidence type="ECO:0000259" key="4">
    <source>
        <dbReference type="PROSITE" id="PS50893"/>
    </source>
</evidence>
<dbReference type="Gene3D" id="2.40.50.100">
    <property type="match status" value="1"/>
</dbReference>
<dbReference type="RefSeq" id="WP_165404086.1">
    <property type="nucleotide sequence ID" value="NZ_BMHA01000012.1"/>
</dbReference>
<dbReference type="PANTHER" id="PTHR43875">
    <property type="entry name" value="MALTODEXTRIN IMPORT ATP-BINDING PROTEIN MSMX"/>
    <property type="match status" value="1"/>
</dbReference>
<feature type="domain" description="ABC transporter" evidence="4">
    <location>
        <begin position="19"/>
        <end position="253"/>
    </location>
</feature>
<dbReference type="InterPro" id="IPR008995">
    <property type="entry name" value="Mo/tungstate-bd_C_term_dom"/>
</dbReference>
<dbReference type="Gene3D" id="3.40.50.300">
    <property type="entry name" value="P-loop containing nucleotide triphosphate hydrolases"/>
    <property type="match status" value="1"/>
</dbReference>
<dbReference type="InterPro" id="IPR013611">
    <property type="entry name" value="Transp-assoc_OB_typ2"/>
</dbReference>
<organism evidence="5 6">
    <name type="scientific">Egicoccus halophilus</name>
    <dbReference type="NCBI Taxonomy" id="1670830"/>
    <lineage>
        <taxon>Bacteria</taxon>
        <taxon>Bacillati</taxon>
        <taxon>Actinomycetota</taxon>
        <taxon>Nitriliruptoria</taxon>
        <taxon>Egicoccales</taxon>
        <taxon>Egicoccaceae</taxon>
        <taxon>Egicoccus</taxon>
    </lineage>
</organism>